<dbReference type="AlphaFoldDB" id="A0A1X6YKQ1"/>
<dbReference type="RefSeq" id="WP_268808300.1">
    <property type="nucleotide sequence ID" value="NZ_FWFP01000002.1"/>
</dbReference>
<gene>
    <name evidence="1" type="ORF">RUM8411_00861</name>
</gene>
<accession>A0A1X6YKQ1</accession>
<dbReference type="Proteomes" id="UP000193778">
    <property type="component" value="Unassembled WGS sequence"/>
</dbReference>
<proteinExistence type="predicted"/>
<name>A0A1X6YKQ1_9RHOB</name>
<protein>
    <submittedName>
        <fullName evidence="1">Uncharacterized protein</fullName>
    </submittedName>
</protein>
<dbReference type="EMBL" id="FWFP01000002">
    <property type="protein sequence ID" value="SLN22386.1"/>
    <property type="molecule type" value="Genomic_DNA"/>
</dbReference>
<reference evidence="2" key="1">
    <citation type="submission" date="2017-03" db="EMBL/GenBank/DDBJ databases">
        <authorList>
            <person name="Rodrigo-Torres L."/>
            <person name="Arahal R.D."/>
            <person name="Lucena T."/>
        </authorList>
    </citation>
    <scope>NUCLEOTIDE SEQUENCE [LARGE SCALE GENOMIC DNA]</scope>
    <source>
        <strain evidence="2">CECT 8411</strain>
    </source>
</reference>
<evidence type="ECO:0000313" key="1">
    <source>
        <dbReference type="EMBL" id="SLN22386.1"/>
    </source>
</evidence>
<sequence length="42" mass="4943">MKPKSRFLNAVVEATKENELEMPWKRVSSNSVRVARRLATRR</sequence>
<evidence type="ECO:0000313" key="2">
    <source>
        <dbReference type="Proteomes" id="UP000193778"/>
    </source>
</evidence>
<keyword evidence="2" id="KW-1185">Reference proteome</keyword>
<organism evidence="1 2">
    <name type="scientific">Ruegeria meonggei</name>
    <dbReference type="NCBI Taxonomy" id="1446476"/>
    <lineage>
        <taxon>Bacteria</taxon>
        <taxon>Pseudomonadati</taxon>
        <taxon>Pseudomonadota</taxon>
        <taxon>Alphaproteobacteria</taxon>
        <taxon>Rhodobacterales</taxon>
        <taxon>Roseobacteraceae</taxon>
        <taxon>Ruegeria</taxon>
    </lineage>
</organism>